<dbReference type="Proteomes" id="UP000510934">
    <property type="component" value="Plasmid pBS1142"/>
</dbReference>
<sequence>MLTDYDRAWLDALKQSIKSWSPLLMAELRGSPAKVFKAVAGEVLVYHSQMFVRAAQLVEAVVRDIPHGQVFEQYDYQCACAVHQFAATGGLSASDARAFLYASGYHGSDLEAMREQAGAALEEALEAMYGFADE</sequence>
<reference evidence="1 2" key="1">
    <citation type="journal article" date="2009" name="Mikrobiologiia">
        <title>[Phenanthren biodegradation and interaction of Pseudomonas putida BS3701 and Burkholderia sp.BS3702 in plant rhizosphere].</title>
        <authorList>
            <person name="Ovchinnikova A.A."/>
            <person name="Vetrova A.A."/>
            <person name="Filonov A.E."/>
            <person name="Boronin A.M."/>
        </authorList>
    </citation>
    <scope>NUCLEOTIDE SEQUENCE [LARGE SCALE GENOMIC DNA]</scope>
    <source>
        <strain evidence="1 2">BS3701</strain>
        <plasmid evidence="2">pbs1142</plasmid>
    </source>
</reference>
<accession>A0A7D6AEE6</accession>
<dbReference type="AlphaFoldDB" id="A0A7D6AEE6"/>
<geneLocation type="plasmid" evidence="2">
    <name>pbs1142</name>
</geneLocation>
<gene>
    <name evidence="1" type="ORF">H0H12_29830</name>
</gene>
<organism evidence="1 2">
    <name type="scientific">Pseudomonas putida</name>
    <name type="common">Arthrobacter siderocapsulatus</name>
    <dbReference type="NCBI Taxonomy" id="303"/>
    <lineage>
        <taxon>Bacteria</taxon>
        <taxon>Pseudomonadati</taxon>
        <taxon>Pseudomonadota</taxon>
        <taxon>Gammaproteobacteria</taxon>
        <taxon>Pseudomonadales</taxon>
        <taxon>Pseudomonadaceae</taxon>
        <taxon>Pseudomonas</taxon>
    </lineage>
</organism>
<dbReference type="RefSeq" id="WP_180690211.1">
    <property type="nucleotide sequence ID" value="NZ_CP059054.1"/>
</dbReference>
<evidence type="ECO:0000313" key="1">
    <source>
        <dbReference type="EMBL" id="QLJ17424.1"/>
    </source>
</evidence>
<keyword evidence="1" id="KW-0614">Plasmid</keyword>
<evidence type="ECO:0000313" key="2">
    <source>
        <dbReference type="Proteomes" id="UP000510934"/>
    </source>
</evidence>
<dbReference type="EMBL" id="CP059054">
    <property type="protein sequence ID" value="QLJ17424.1"/>
    <property type="molecule type" value="Genomic_DNA"/>
</dbReference>
<proteinExistence type="predicted"/>
<protein>
    <submittedName>
        <fullName evidence="1">Uncharacterized protein</fullName>
    </submittedName>
</protein>
<name>A0A7D6AEE6_PSEPU</name>